<dbReference type="Proteomes" id="UP000516052">
    <property type="component" value="Chromosome"/>
</dbReference>
<dbReference type="SFLD" id="SFLDG01067">
    <property type="entry name" value="SPASM/twitch_domain_containing"/>
    <property type="match status" value="1"/>
</dbReference>
<dbReference type="InterPro" id="IPR058240">
    <property type="entry name" value="rSAM_sf"/>
</dbReference>
<proteinExistence type="predicted"/>
<dbReference type="GO" id="GO:0046872">
    <property type="term" value="F:metal ion binding"/>
    <property type="evidence" value="ECO:0007669"/>
    <property type="project" value="UniProtKB-KW"/>
</dbReference>
<reference evidence="7 8" key="1">
    <citation type="submission" date="2020-08" db="EMBL/GenBank/DDBJ databases">
        <title>A novel species.</title>
        <authorList>
            <person name="Gao J."/>
        </authorList>
    </citation>
    <scope>NUCLEOTIDE SEQUENCE [LARGE SCALE GENOMIC DNA]</scope>
    <source>
        <strain evidence="7 8">CRXT-G-22</strain>
    </source>
</reference>
<dbReference type="PANTHER" id="PTHR11228">
    <property type="entry name" value="RADICAL SAM DOMAIN PROTEIN"/>
    <property type="match status" value="1"/>
</dbReference>
<sequence length="316" mass="34171">MPRDERHPGPRPVRWPSERQPPQPRPDTCRTCPARKAPGQASFSRETVGKLEITGKCQLTCTHCLSESSPQATHGTMAPEDWRAVIVDAAALGIRSVQLIGGEPTVHPNWREFTDLGLSLGLHVEIYSNLFHVAPGWWEVFERDGVTLATSYYSDDPAEHDKITGRDGSYARTRCNIWEAITRGITLRAGIVDILPGQRVTEAVAELESMGVTAIKTDRVRAVGRAALPGTAPSLDELCGRCTRGRAAVLPNGDLTGCVLSRGFPAGNVRETRLANLLGGKAWHDLAARIPAPRAACPPDDSNDCTPASTDSCDPQ</sequence>
<feature type="domain" description="Radical SAM core" evidence="6">
    <location>
        <begin position="52"/>
        <end position="194"/>
    </location>
</feature>
<dbReference type="GO" id="GO:0003824">
    <property type="term" value="F:catalytic activity"/>
    <property type="evidence" value="ECO:0007669"/>
    <property type="project" value="InterPro"/>
</dbReference>
<evidence type="ECO:0000313" key="7">
    <source>
        <dbReference type="EMBL" id="QNP70643.1"/>
    </source>
</evidence>
<keyword evidence="8" id="KW-1185">Reference proteome</keyword>
<accession>A0A7H0ICX7</accession>
<protein>
    <submittedName>
        <fullName evidence="7">Radical SAM protein</fullName>
    </submittedName>
</protein>
<keyword evidence="4" id="KW-0411">Iron-sulfur</keyword>
<evidence type="ECO:0000256" key="5">
    <source>
        <dbReference type="SAM" id="MobiDB-lite"/>
    </source>
</evidence>
<evidence type="ECO:0000313" key="8">
    <source>
        <dbReference type="Proteomes" id="UP000516052"/>
    </source>
</evidence>
<dbReference type="SFLD" id="SFLDF00365">
    <property type="entry name" value="thuricin_CD_(TrnCD-like)"/>
    <property type="match status" value="1"/>
</dbReference>
<dbReference type="SUPFAM" id="SSF102114">
    <property type="entry name" value="Radical SAM enzymes"/>
    <property type="match status" value="1"/>
</dbReference>
<dbReference type="GO" id="GO:0051536">
    <property type="term" value="F:iron-sulfur cluster binding"/>
    <property type="evidence" value="ECO:0007669"/>
    <property type="project" value="UniProtKB-KW"/>
</dbReference>
<dbReference type="Gene3D" id="3.20.20.70">
    <property type="entry name" value="Aldolase class I"/>
    <property type="match status" value="1"/>
</dbReference>
<organism evidence="7 8">
    <name type="scientific">Streptomyces roseirectus</name>
    <dbReference type="NCBI Taxonomy" id="2768066"/>
    <lineage>
        <taxon>Bacteria</taxon>
        <taxon>Bacillati</taxon>
        <taxon>Actinomycetota</taxon>
        <taxon>Actinomycetes</taxon>
        <taxon>Kitasatosporales</taxon>
        <taxon>Streptomycetaceae</taxon>
        <taxon>Streptomyces</taxon>
    </lineage>
</organism>
<feature type="region of interest" description="Disordered" evidence="5">
    <location>
        <begin position="1"/>
        <end position="43"/>
    </location>
</feature>
<evidence type="ECO:0000256" key="1">
    <source>
        <dbReference type="ARBA" id="ARBA00022691"/>
    </source>
</evidence>
<dbReference type="AlphaFoldDB" id="A0A7H0ICX7"/>
<dbReference type="Pfam" id="PF04055">
    <property type="entry name" value="Radical_SAM"/>
    <property type="match status" value="1"/>
</dbReference>
<dbReference type="CDD" id="cd01335">
    <property type="entry name" value="Radical_SAM"/>
    <property type="match status" value="1"/>
</dbReference>
<evidence type="ECO:0000256" key="2">
    <source>
        <dbReference type="ARBA" id="ARBA00022723"/>
    </source>
</evidence>
<name>A0A7H0ICX7_9ACTN</name>
<evidence type="ECO:0000259" key="6">
    <source>
        <dbReference type="Pfam" id="PF04055"/>
    </source>
</evidence>
<keyword evidence="1" id="KW-0949">S-adenosyl-L-methionine</keyword>
<dbReference type="EMBL" id="CP060828">
    <property type="protein sequence ID" value="QNP70643.1"/>
    <property type="molecule type" value="Genomic_DNA"/>
</dbReference>
<keyword evidence="3" id="KW-0408">Iron</keyword>
<keyword evidence="2" id="KW-0479">Metal-binding</keyword>
<feature type="compositionally biased region" description="Polar residues" evidence="5">
    <location>
        <begin position="304"/>
        <end position="316"/>
    </location>
</feature>
<dbReference type="SFLD" id="SFLDG01216">
    <property type="entry name" value="thioether_bond_formation_requi"/>
    <property type="match status" value="1"/>
</dbReference>
<feature type="region of interest" description="Disordered" evidence="5">
    <location>
        <begin position="294"/>
        <end position="316"/>
    </location>
</feature>
<dbReference type="InterPro" id="IPR007197">
    <property type="entry name" value="rSAM"/>
</dbReference>
<dbReference type="KEGG" id="sroi:IAG44_15160"/>
<evidence type="ECO:0000256" key="3">
    <source>
        <dbReference type="ARBA" id="ARBA00023004"/>
    </source>
</evidence>
<dbReference type="PANTHER" id="PTHR11228:SF7">
    <property type="entry name" value="PQQA PEPTIDE CYCLASE"/>
    <property type="match status" value="1"/>
</dbReference>
<evidence type="ECO:0000256" key="4">
    <source>
        <dbReference type="ARBA" id="ARBA00023014"/>
    </source>
</evidence>
<gene>
    <name evidence="7" type="ORF">IAG44_15160</name>
</gene>
<dbReference type="InterPro" id="IPR050377">
    <property type="entry name" value="Radical_SAM_PqqE_MftC-like"/>
</dbReference>
<dbReference type="SFLD" id="SFLDS00029">
    <property type="entry name" value="Radical_SAM"/>
    <property type="match status" value="1"/>
</dbReference>
<dbReference type="InterPro" id="IPR013785">
    <property type="entry name" value="Aldolase_TIM"/>
</dbReference>
<dbReference type="SFLD" id="SFLDG01386">
    <property type="entry name" value="main_SPASM_domain-containing"/>
    <property type="match status" value="1"/>
</dbReference>